<evidence type="ECO:0000313" key="5">
    <source>
        <dbReference type="Proteomes" id="UP000054422"/>
    </source>
</evidence>
<evidence type="ECO:0000256" key="2">
    <source>
        <dbReference type="ARBA" id="ARBA00022801"/>
    </source>
</evidence>
<sequence length="214" mass="23952">MKEPLEKAQACVIWMHGLGADSSDMMGLAEQLTIQDMALRHVFLDAPSIPVTLNGGMVMPAWYDIHGLELVDKEDKEGIEQSELLIRKIIDAQLNYGFKLHQIFLAGFSQGGAMALHTALHMSGRLGGIIALSAYLPLAKYNKPQMDKSTPIFMGAGQFDPLVLPKWTQQSKDWLLTKGYTEVSLYQYPMEHSICFEEIKDLSLWLNKQVQGVL</sequence>
<dbReference type="STRING" id="1498499.EP47_10365"/>
<dbReference type="AlphaFoldDB" id="A0A0A2SMY8"/>
<reference evidence="4 5" key="1">
    <citation type="submission" date="2014-05" db="EMBL/GenBank/DDBJ databases">
        <authorList>
            <person name="Rizzardi K."/>
            <person name="Winiecka-Krusnell J."/>
            <person name="Ramliden M."/>
            <person name="Alm E."/>
            <person name="Andersson S."/>
            <person name="Byfors S."/>
        </authorList>
    </citation>
    <scope>NUCLEOTIDE SEQUENCE [LARGE SCALE GENOMIC DNA]</scope>
    <source>
        <strain evidence="4 5">LEGN</strain>
    </source>
</reference>
<dbReference type="EMBL" id="JNCF01000063">
    <property type="protein sequence ID" value="KGP62475.1"/>
    <property type="molecule type" value="Genomic_DNA"/>
</dbReference>
<evidence type="ECO:0000256" key="1">
    <source>
        <dbReference type="ARBA" id="ARBA00006499"/>
    </source>
</evidence>
<organism evidence="4 5">
    <name type="scientific">Legionella norrlandica</name>
    <dbReference type="NCBI Taxonomy" id="1498499"/>
    <lineage>
        <taxon>Bacteria</taxon>
        <taxon>Pseudomonadati</taxon>
        <taxon>Pseudomonadota</taxon>
        <taxon>Gammaproteobacteria</taxon>
        <taxon>Legionellales</taxon>
        <taxon>Legionellaceae</taxon>
        <taxon>Legionella</taxon>
    </lineage>
</organism>
<dbReference type="RefSeq" id="WP_081964925.1">
    <property type="nucleotide sequence ID" value="NZ_JNCF01000063.1"/>
</dbReference>
<keyword evidence="2" id="KW-0378">Hydrolase</keyword>
<evidence type="ECO:0000313" key="4">
    <source>
        <dbReference type="EMBL" id="KGP62475.1"/>
    </source>
</evidence>
<dbReference type="PANTHER" id="PTHR10655">
    <property type="entry name" value="LYSOPHOSPHOLIPASE-RELATED"/>
    <property type="match status" value="1"/>
</dbReference>
<dbReference type="SUPFAM" id="SSF53474">
    <property type="entry name" value="alpha/beta-Hydrolases"/>
    <property type="match status" value="1"/>
</dbReference>
<dbReference type="Proteomes" id="UP000054422">
    <property type="component" value="Unassembled WGS sequence"/>
</dbReference>
<gene>
    <name evidence="4" type="ORF">EP47_10365</name>
</gene>
<name>A0A0A2SMY8_9GAMM</name>
<comment type="similarity">
    <text evidence="1">Belongs to the AB hydrolase superfamily. AB hydrolase 2 family.</text>
</comment>
<dbReference type="GO" id="GO:0016787">
    <property type="term" value="F:hydrolase activity"/>
    <property type="evidence" value="ECO:0007669"/>
    <property type="project" value="UniProtKB-KW"/>
</dbReference>
<dbReference type="InterPro" id="IPR029058">
    <property type="entry name" value="AB_hydrolase_fold"/>
</dbReference>
<dbReference type="InterPro" id="IPR003140">
    <property type="entry name" value="PLipase/COase/thioEstase"/>
</dbReference>
<accession>A0A0A2SMY8</accession>
<dbReference type="PANTHER" id="PTHR10655:SF17">
    <property type="entry name" value="LYSOPHOSPHOLIPASE-LIKE PROTEIN 1"/>
    <property type="match status" value="1"/>
</dbReference>
<proteinExistence type="inferred from homology"/>
<evidence type="ECO:0000259" key="3">
    <source>
        <dbReference type="Pfam" id="PF02230"/>
    </source>
</evidence>
<dbReference type="Gene3D" id="3.40.50.1820">
    <property type="entry name" value="alpha/beta hydrolase"/>
    <property type="match status" value="1"/>
</dbReference>
<dbReference type="InterPro" id="IPR050565">
    <property type="entry name" value="LYPA1-2/EST-like"/>
</dbReference>
<protein>
    <submittedName>
        <fullName evidence="4">Carboxylesterase</fullName>
    </submittedName>
</protein>
<feature type="domain" description="Phospholipase/carboxylesterase/thioesterase" evidence="3">
    <location>
        <begin position="3"/>
        <end position="208"/>
    </location>
</feature>
<comment type="caution">
    <text evidence="4">The sequence shown here is derived from an EMBL/GenBank/DDBJ whole genome shotgun (WGS) entry which is preliminary data.</text>
</comment>
<dbReference type="Pfam" id="PF02230">
    <property type="entry name" value="Abhydrolase_2"/>
    <property type="match status" value="1"/>
</dbReference>
<keyword evidence="5" id="KW-1185">Reference proteome</keyword>
<dbReference type="OrthoDB" id="9801763at2"/>